<evidence type="ECO:0000313" key="1">
    <source>
        <dbReference type="EMBL" id="VAW66332.1"/>
    </source>
</evidence>
<organism evidence="1">
    <name type="scientific">hydrothermal vent metagenome</name>
    <dbReference type="NCBI Taxonomy" id="652676"/>
    <lineage>
        <taxon>unclassified sequences</taxon>
        <taxon>metagenomes</taxon>
        <taxon>ecological metagenomes</taxon>
    </lineage>
</organism>
<sequence>MRPGMILRNLIYALSYPLVLCVLKLMDNFFHLSEGKPEKLMKAQHSTLFFCLLINGRQKNEINF</sequence>
<proteinExistence type="predicted"/>
<reference evidence="1" key="1">
    <citation type="submission" date="2018-06" db="EMBL/GenBank/DDBJ databases">
        <authorList>
            <person name="Zhirakovskaya E."/>
        </authorList>
    </citation>
    <scope>NUCLEOTIDE SEQUENCE</scope>
</reference>
<protein>
    <submittedName>
        <fullName evidence="1">Uncharacterized protein</fullName>
    </submittedName>
</protein>
<dbReference type="EMBL" id="UOFI01000074">
    <property type="protein sequence ID" value="VAW66332.1"/>
    <property type="molecule type" value="Genomic_DNA"/>
</dbReference>
<gene>
    <name evidence="1" type="ORF">MNBD_GAMMA09-3503</name>
</gene>
<name>A0A3B0XT00_9ZZZZ</name>
<accession>A0A3B0XT00</accession>
<dbReference type="AlphaFoldDB" id="A0A3B0XT00"/>